<dbReference type="GO" id="GO:0003950">
    <property type="term" value="F:NAD+ poly-ADP-ribosyltransferase activity"/>
    <property type="evidence" value="ECO:0007669"/>
    <property type="project" value="InterPro"/>
</dbReference>
<keyword evidence="1 3" id="KW-0479">Metal-binding</keyword>
<gene>
    <name evidence="9" type="ORF">HFQ381_LOCUS13418</name>
    <name evidence="8" type="ORF">LUA448_LOCUS23578</name>
    <name evidence="7" type="ORF">TIS948_LOCUS23376</name>
    <name evidence="10" type="ORF">UJA718_LOCUS18608</name>
</gene>
<keyword evidence="12" id="KW-1185">Reference proteome</keyword>
<dbReference type="AlphaFoldDB" id="A0A817W777"/>
<dbReference type="EMBL" id="CAJNYD010003063">
    <property type="protein sequence ID" value="CAF3474086.1"/>
    <property type="molecule type" value="Genomic_DNA"/>
</dbReference>
<dbReference type="Gene3D" id="3.90.228.10">
    <property type="match status" value="1"/>
</dbReference>
<name>A0A817W777_9BILA</name>
<evidence type="ECO:0000313" key="8">
    <source>
        <dbReference type="EMBL" id="CAF3474086.1"/>
    </source>
</evidence>
<evidence type="ECO:0000256" key="1">
    <source>
        <dbReference type="ARBA" id="ARBA00022771"/>
    </source>
</evidence>
<dbReference type="Proteomes" id="UP000663873">
    <property type="component" value="Unassembled WGS sequence"/>
</dbReference>
<comment type="caution">
    <text evidence="7">The sequence shown here is derived from an EMBL/GenBank/DDBJ whole genome shotgun (WGS) entry which is preliminary data.</text>
</comment>
<evidence type="ECO:0000313" key="9">
    <source>
        <dbReference type="EMBL" id="CAF4298919.1"/>
    </source>
</evidence>
<reference evidence="7" key="1">
    <citation type="submission" date="2021-02" db="EMBL/GenBank/DDBJ databases">
        <authorList>
            <person name="Nowell W R."/>
        </authorList>
    </citation>
    <scope>NUCLEOTIDE SEQUENCE</scope>
</reference>
<dbReference type="Pfam" id="PF00644">
    <property type="entry name" value="PARP"/>
    <property type="match status" value="1"/>
</dbReference>
<feature type="domain" description="RING-type" evidence="6">
    <location>
        <begin position="599"/>
        <end position="641"/>
    </location>
</feature>
<keyword evidence="2" id="KW-0862">Zinc</keyword>
<sequence>MGNSSTVPNQSDTNDLNANNRNNTISNIIYDTPTTVNILKALFESEKYCFNSFSSKDHGKIVKETIEKSQQQAQTKVLDLKGNPILHEFVNDLYTTFSNFITVNNINQTTDAGMVKYEIYSVKSLNSLSSTTKNSQLKSIWLPKSMTIGAAHLILSTILYSDNIDTIPVDLADYVLVYENIMISLENEAKELYEEILKLSFRLNRVALPPFRLLIIHKSRLLLLERKESKTLLSENESISVLQLIMFHLIADNTNQLESENSDYNKPISAVSKDQDLRYWPITEIKMGIIPSSQLIHPLRYNKLCQHIGKMIQTNHLSEKITMNVENYFELLEKIFISANADVSHIKLIKTAMFKSVQIYDYPLLIALPYDRLLLSQFCKVRCCDGRYAQGIMANGKYYSLNKNAYIPMLDLGINPGSIVQLKFNIQPDTIVDGDIGSSQINAVQPSDRCQKVSDINKDKFAIINYECEARLDNNTIILMFPVETINVIKSAQQAKQTIGNKKSTTISIGSNDFLIDNLKSSCNWMKISTKINELNNQIDKVNIKKINPTQSNPIISSKKETPSNETNLAQAVETDFNSATLINKPSTSSLIFIDKPECLNCLSQLNDDNLECPYCTQVFCRICIESSCDNTNHEHHCPTCYKKVRLSEYRKSKIIDKFEMEGTSALECLYCRLIPEKHRLCLNPNCSALFCYQCCKRLNDKLTSTIKQESNSTVKIKCPQCEKADMYESNAVMYYSSRIMEYKIAQESESKSVVSKSLPNTVWKNEDYVPDKGTLEENYNRIISVIHFKADHIQFSDKKEHCPLLIINEPSEYTCPESIRLSYWNIDNDINRWEDDQNVRFYQYNQSSIAAYIPHFSSATARTNRFVNRVMLDEEFLDSTYDYDFTTRNDAGRTFQRGPEPYTRPCGWYRKAIKVLGKYENAEWLAEGKDAWPVAYHGTATANALAILRNGLIAGGSNGIPIVNGSAHGRGIYLSPNPSYSGSRHYSRPTPYNGRQLQVMFQVRINNSSIAKHNRDIWTCNNSQNVRPYGILFKEV</sequence>
<dbReference type="PANTHER" id="PTHR36649:SF28">
    <property type="entry name" value="UBIQUITIN-LIKE DOMAIN-CONTAINING PROTEIN"/>
    <property type="match status" value="1"/>
</dbReference>
<evidence type="ECO:0000313" key="7">
    <source>
        <dbReference type="EMBL" id="CAF3352116.1"/>
    </source>
</evidence>
<dbReference type="PROSITE" id="PS50089">
    <property type="entry name" value="ZF_RING_2"/>
    <property type="match status" value="1"/>
</dbReference>
<feature type="region of interest" description="Disordered" evidence="5">
    <location>
        <begin position="1"/>
        <end position="20"/>
    </location>
</feature>
<evidence type="ECO:0000313" key="10">
    <source>
        <dbReference type="EMBL" id="CAF4393761.1"/>
    </source>
</evidence>
<feature type="compositionally biased region" description="Polar residues" evidence="5">
    <location>
        <begin position="1"/>
        <end position="13"/>
    </location>
</feature>
<evidence type="ECO:0000259" key="6">
    <source>
        <dbReference type="PROSITE" id="PS50089"/>
    </source>
</evidence>
<evidence type="ECO:0000313" key="11">
    <source>
        <dbReference type="Proteomes" id="UP000663825"/>
    </source>
</evidence>
<dbReference type="Proteomes" id="UP000663825">
    <property type="component" value="Unassembled WGS sequence"/>
</dbReference>
<dbReference type="Proteomes" id="UP000663833">
    <property type="component" value="Unassembled WGS sequence"/>
</dbReference>
<dbReference type="EMBL" id="CAJOBP010003191">
    <property type="protein sequence ID" value="CAF4393761.1"/>
    <property type="molecule type" value="Genomic_DNA"/>
</dbReference>
<dbReference type="GO" id="GO:0008270">
    <property type="term" value="F:zinc ion binding"/>
    <property type="evidence" value="ECO:0007669"/>
    <property type="project" value="UniProtKB-KW"/>
</dbReference>
<keyword evidence="1 3" id="KW-0863">Zinc-finger</keyword>
<evidence type="ECO:0000256" key="2">
    <source>
        <dbReference type="ARBA" id="ARBA00022833"/>
    </source>
</evidence>
<dbReference type="OrthoDB" id="428577at2759"/>
<dbReference type="EMBL" id="CAJNXB010004028">
    <property type="protein sequence ID" value="CAF3352116.1"/>
    <property type="molecule type" value="Genomic_DNA"/>
</dbReference>
<accession>A0A817W777</accession>
<dbReference type="Proteomes" id="UP000663851">
    <property type="component" value="Unassembled WGS sequence"/>
</dbReference>
<evidence type="ECO:0000256" key="3">
    <source>
        <dbReference type="PROSITE-ProRule" id="PRU00175"/>
    </source>
</evidence>
<protein>
    <recommendedName>
        <fullName evidence="6">RING-type domain-containing protein</fullName>
    </recommendedName>
</protein>
<dbReference type="EMBL" id="CAJOBO010000844">
    <property type="protein sequence ID" value="CAF4298919.1"/>
    <property type="molecule type" value="Genomic_DNA"/>
</dbReference>
<dbReference type="SUPFAM" id="SSF56399">
    <property type="entry name" value="ADP-ribosylation"/>
    <property type="match status" value="1"/>
</dbReference>
<dbReference type="InterPro" id="IPR001841">
    <property type="entry name" value="Znf_RING"/>
</dbReference>
<evidence type="ECO:0000313" key="12">
    <source>
        <dbReference type="Proteomes" id="UP000663873"/>
    </source>
</evidence>
<evidence type="ECO:0000256" key="4">
    <source>
        <dbReference type="SAM" id="Coils"/>
    </source>
</evidence>
<dbReference type="PANTHER" id="PTHR36649">
    <property type="entry name" value="UBIQUITIN-LIKE DOMAIN-CONTAINING PROTEIN"/>
    <property type="match status" value="1"/>
</dbReference>
<feature type="coiled-coil region" evidence="4">
    <location>
        <begin position="175"/>
        <end position="202"/>
    </location>
</feature>
<organism evidence="7 11">
    <name type="scientific">Rotaria socialis</name>
    <dbReference type="NCBI Taxonomy" id="392032"/>
    <lineage>
        <taxon>Eukaryota</taxon>
        <taxon>Metazoa</taxon>
        <taxon>Spiralia</taxon>
        <taxon>Gnathifera</taxon>
        <taxon>Rotifera</taxon>
        <taxon>Eurotatoria</taxon>
        <taxon>Bdelloidea</taxon>
        <taxon>Philodinida</taxon>
        <taxon>Philodinidae</taxon>
        <taxon>Rotaria</taxon>
    </lineage>
</organism>
<keyword evidence="4" id="KW-0175">Coiled coil</keyword>
<dbReference type="InterPro" id="IPR012317">
    <property type="entry name" value="Poly(ADP-ribose)pol_cat_dom"/>
</dbReference>
<proteinExistence type="predicted"/>
<evidence type="ECO:0000256" key="5">
    <source>
        <dbReference type="SAM" id="MobiDB-lite"/>
    </source>
</evidence>